<organism evidence="12 13">
    <name type="scientific">Salimicrobium flavidum</name>
    <dbReference type="NCBI Taxonomy" id="570947"/>
    <lineage>
        <taxon>Bacteria</taxon>
        <taxon>Bacillati</taxon>
        <taxon>Bacillota</taxon>
        <taxon>Bacilli</taxon>
        <taxon>Bacillales</taxon>
        <taxon>Bacillaceae</taxon>
        <taxon>Salimicrobium</taxon>
    </lineage>
</organism>
<evidence type="ECO:0000313" key="13">
    <source>
        <dbReference type="Proteomes" id="UP000187608"/>
    </source>
</evidence>
<feature type="compositionally biased region" description="Low complexity" evidence="8">
    <location>
        <begin position="506"/>
        <end position="518"/>
    </location>
</feature>
<evidence type="ECO:0000256" key="7">
    <source>
        <dbReference type="SAM" id="Coils"/>
    </source>
</evidence>
<dbReference type="SMART" id="SM00283">
    <property type="entry name" value="MA"/>
    <property type="match status" value="1"/>
</dbReference>
<feature type="transmembrane region" description="Helical" evidence="9">
    <location>
        <begin position="164"/>
        <end position="185"/>
    </location>
</feature>
<dbReference type="SUPFAM" id="SSF58104">
    <property type="entry name" value="Methyl-accepting chemotaxis protein (MCP) signaling domain"/>
    <property type="match status" value="1"/>
</dbReference>
<comment type="subcellular location">
    <subcellularLocation>
        <location evidence="1">Cell membrane</location>
    </subcellularLocation>
</comment>
<evidence type="ECO:0000256" key="4">
    <source>
        <dbReference type="ARBA" id="ARBA00023224"/>
    </source>
</evidence>
<dbReference type="GO" id="GO:0007165">
    <property type="term" value="P:signal transduction"/>
    <property type="evidence" value="ECO:0007669"/>
    <property type="project" value="UniProtKB-KW"/>
</dbReference>
<feature type="domain" description="Methyl-accepting transducer" evidence="10">
    <location>
        <begin position="264"/>
        <end position="514"/>
    </location>
</feature>
<dbReference type="SMART" id="SM00304">
    <property type="entry name" value="HAMP"/>
    <property type="match status" value="1"/>
</dbReference>
<keyword evidence="2" id="KW-1003">Cell membrane</keyword>
<evidence type="ECO:0000256" key="8">
    <source>
        <dbReference type="SAM" id="MobiDB-lite"/>
    </source>
</evidence>
<dbReference type="Proteomes" id="UP000187608">
    <property type="component" value="Unassembled WGS sequence"/>
</dbReference>
<feature type="region of interest" description="Disordered" evidence="8">
    <location>
        <begin position="506"/>
        <end position="531"/>
    </location>
</feature>
<dbReference type="InterPro" id="IPR003660">
    <property type="entry name" value="HAMP_dom"/>
</dbReference>
<evidence type="ECO:0000259" key="11">
    <source>
        <dbReference type="PROSITE" id="PS50885"/>
    </source>
</evidence>
<evidence type="ECO:0000256" key="5">
    <source>
        <dbReference type="ARBA" id="ARBA00029447"/>
    </source>
</evidence>
<feature type="transmembrane region" description="Helical" evidence="9">
    <location>
        <begin position="7"/>
        <end position="27"/>
    </location>
</feature>
<keyword evidence="9" id="KW-1133">Transmembrane helix</keyword>
<dbReference type="Pfam" id="PF00672">
    <property type="entry name" value="HAMP"/>
    <property type="match status" value="1"/>
</dbReference>
<dbReference type="PANTHER" id="PTHR32089:SF112">
    <property type="entry name" value="LYSOZYME-LIKE PROTEIN-RELATED"/>
    <property type="match status" value="1"/>
</dbReference>
<evidence type="ECO:0000256" key="9">
    <source>
        <dbReference type="SAM" id="Phobius"/>
    </source>
</evidence>
<keyword evidence="4 6" id="KW-0807">Transducer</keyword>
<comment type="similarity">
    <text evidence="5">Belongs to the methyl-accepting chemotaxis (MCP) protein family.</text>
</comment>
<feature type="region of interest" description="Disordered" evidence="8">
    <location>
        <begin position="265"/>
        <end position="287"/>
    </location>
</feature>
<dbReference type="AlphaFoldDB" id="A0A1N7K605"/>
<dbReference type="CDD" id="cd06225">
    <property type="entry name" value="HAMP"/>
    <property type="match status" value="1"/>
</dbReference>
<keyword evidence="13" id="KW-1185">Reference proteome</keyword>
<dbReference type="Pfam" id="PF00015">
    <property type="entry name" value="MCPsignal"/>
    <property type="match status" value="1"/>
</dbReference>
<accession>A0A1N7K605</accession>
<evidence type="ECO:0000256" key="2">
    <source>
        <dbReference type="ARBA" id="ARBA00022475"/>
    </source>
</evidence>
<keyword evidence="9" id="KW-0812">Transmembrane</keyword>
<evidence type="ECO:0000256" key="6">
    <source>
        <dbReference type="PROSITE-ProRule" id="PRU00284"/>
    </source>
</evidence>
<keyword evidence="3 9" id="KW-0472">Membrane</keyword>
<dbReference type="PROSITE" id="PS50885">
    <property type="entry name" value="HAMP"/>
    <property type="match status" value="1"/>
</dbReference>
<reference evidence="13" key="1">
    <citation type="submission" date="2017-01" db="EMBL/GenBank/DDBJ databases">
        <authorList>
            <person name="Varghese N."/>
            <person name="Submissions S."/>
        </authorList>
    </citation>
    <scope>NUCLEOTIDE SEQUENCE [LARGE SCALE GENOMIC DNA]</scope>
    <source>
        <strain evidence="13">DSM 23127</strain>
    </source>
</reference>
<dbReference type="PROSITE" id="PS50111">
    <property type="entry name" value="CHEMOTAXIS_TRANSDUC_2"/>
    <property type="match status" value="1"/>
</dbReference>
<sequence>MTIKRRLYVMTLIPLLLSLGLVTWIVFQMMDLQSSSKEDVDALLSAQQLNSELISAEQALNTYAQNPTQASRQQALTKMESTKGTIDDLATLIQTEAQSHWLDRAAQKYETWNEAAIQAVENRDINETRRQASRSAGIVNDAYNLQEVSDENYSETVATQQQSISGLITFAIIAAVILLLASLFFTTRLTRHIALPIRRLAEQAERAADGELSMTIETDEKERDEIGQLKRSFQTMLTNLQKTVDSVHYIGERVETFSKSLNQEMETLSEGSQQVASSTDELAQGSQSISTDVQDVVVLTDNMNDQFSVNAEESKESSKAGETAISSIAKGRNAIRQQQLSMDESRSSLSTVKESVDRFTEYTDQIEKAVHLVNDISEQTNLLALNAAIEAARAGEHGKGFAVVAEEVRKLADQSTTATSDIARMVEQIKSGVTAIHTQTEETITASEKQAEAVETSETSFSEIQSNVETMNNRLQQLAVNMETSREQSEQVAASMQNISSITEETAAGTEEISASAEEQQRSFKEMQKETENLEQMVKDLNEQLKRFY</sequence>
<dbReference type="Gene3D" id="6.10.340.10">
    <property type="match status" value="1"/>
</dbReference>
<name>A0A1N7K605_9BACI</name>
<evidence type="ECO:0000259" key="10">
    <source>
        <dbReference type="PROSITE" id="PS50111"/>
    </source>
</evidence>
<protein>
    <submittedName>
        <fullName evidence="12">Methyl-accepting chemotaxis protein</fullName>
    </submittedName>
</protein>
<dbReference type="Gene3D" id="1.10.287.950">
    <property type="entry name" value="Methyl-accepting chemotaxis protein"/>
    <property type="match status" value="1"/>
</dbReference>
<dbReference type="InterPro" id="IPR004089">
    <property type="entry name" value="MCPsignal_dom"/>
</dbReference>
<evidence type="ECO:0000256" key="1">
    <source>
        <dbReference type="ARBA" id="ARBA00004236"/>
    </source>
</evidence>
<gene>
    <name evidence="12" type="ORF">SAMN05421687_10945</name>
</gene>
<dbReference type="GO" id="GO:0005886">
    <property type="term" value="C:plasma membrane"/>
    <property type="evidence" value="ECO:0007669"/>
    <property type="project" value="UniProtKB-SubCell"/>
</dbReference>
<feature type="compositionally biased region" description="Basic and acidic residues" evidence="8">
    <location>
        <begin position="519"/>
        <end position="531"/>
    </location>
</feature>
<evidence type="ECO:0000313" key="12">
    <source>
        <dbReference type="EMBL" id="SIS57043.1"/>
    </source>
</evidence>
<dbReference type="EMBL" id="FTOC01000009">
    <property type="protein sequence ID" value="SIS57043.1"/>
    <property type="molecule type" value="Genomic_DNA"/>
</dbReference>
<dbReference type="RefSeq" id="WP_076559945.1">
    <property type="nucleotide sequence ID" value="NZ_FTOC01000009.1"/>
</dbReference>
<dbReference type="STRING" id="570947.SAMN05421687_10945"/>
<keyword evidence="7" id="KW-0175">Coiled coil</keyword>
<dbReference type="OrthoDB" id="2450685at2"/>
<feature type="coiled-coil region" evidence="7">
    <location>
        <begin position="461"/>
        <end position="488"/>
    </location>
</feature>
<evidence type="ECO:0000256" key="3">
    <source>
        <dbReference type="ARBA" id="ARBA00023136"/>
    </source>
</evidence>
<feature type="domain" description="HAMP" evidence="11">
    <location>
        <begin position="191"/>
        <end position="245"/>
    </location>
</feature>
<dbReference type="PANTHER" id="PTHR32089">
    <property type="entry name" value="METHYL-ACCEPTING CHEMOTAXIS PROTEIN MCPB"/>
    <property type="match status" value="1"/>
</dbReference>
<proteinExistence type="inferred from homology"/>